<dbReference type="OrthoDB" id="336885at2759"/>
<gene>
    <name evidence="2" type="ORF">SADUNF_Sadunf08G0147400</name>
</gene>
<proteinExistence type="predicted"/>
<evidence type="ECO:0000313" key="2">
    <source>
        <dbReference type="EMBL" id="KAF9677819.1"/>
    </source>
</evidence>
<feature type="chain" id="PRO_5033016366" description="Maturase K" evidence="1">
    <location>
        <begin position="18"/>
        <end position="90"/>
    </location>
</feature>
<name>A0A835K386_9ROSI</name>
<dbReference type="Proteomes" id="UP000657918">
    <property type="component" value="Chromosome 8"/>
</dbReference>
<feature type="signal peptide" evidence="1">
    <location>
        <begin position="1"/>
        <end position="17"/>
    </location>
</feature>
<keyword evidence="1" id="KW-0732">Signal</keyword>
<keyword evidence="3" id="KW-1185">Reference proteome</keyword>
<comment type="caution">
    <text evidence="2">The sequence shown here is derived from an EMBL/GenBank/DDBJ whole genome shotgun (WGS) entry which is preliminary data.</text>
</comment>
<organism evidence="2 3">
    <name type="scientific">Salix dunnii</name>
    <dbReference type="NCBI Taxonomy" id="1413687"/>
    <lineage>
        <taxon>Eukaryota</taxon>
        <taxon>Viridiplantae</taxon>
        <taxon>Streptophyta</taxon>
        <taxon>Embryophyta</taxon>
        <taxon>Tracheophyta</taxon>
        <taxon>Spermatophyta</taxon>
        <taxon>Magnoliopsida</taxon>
        <taxon>eudicotyledons</taxon>
        <taxon>Gunneridae</taxon>
        <taxon>Pentapetalae</taxon>
        <taxon>rosids</taxon>
        <taxon>fabids</taxon>
        <taxon>Malpighiales</taxon>
        <taxon>Salicaceae</taxon>
        <taxon>Saliceae</taxon>
        <taxon>Salix</taxon>
    </lineage>
</organism>
<dbReference type="AlphaFoldDB" id="A0A835K386"/>
<protein>
    <recommendedName>
        <fullName evidence="4">Maturase K</fullName>
    </recommendedName>
</protein>
<reference evidence="2 3" key="1">
    <citation type="submission" date="2020-10" db="EMBL/GenBank/DDBJ databases">
        <title>Plant Genome Project.</title>
        <authorList>
            <person name="Zhang R.-G."/>
        </authorList>
    </citation>
    <scope>NUCLEOTIDE SEQUENCE [LARGE SCALE GENOMIC DNA]</scope>
    <source>
        <strain evidence="2">FAFU-HL-1</strain>
        <tissue evidence="2">Leaf</tissue>
    </source>
</reference>
<evidence type="ECO:0000256" key="1">
    <source>
        <dbReference type="SAM" id="SignalP"/>
    </source>
</evidence>
<sequence length="90" mass="10440">MIFLFLNPLSCLGSSLSLEMSRQTYWHLFQMGPLLDSEHSEIKKGTVGRSFDELFCLEILRRVTSQKVVNCLQKLITLPQFQIFSSWLLT</sequence>
<evidence type="ECO:0000313" key="3">
    <source>
        <dbReference type="Proteomes" id="UP000657918"/>
    </source>
</evidence>
<accession>A0A835K386</accession>
<dbReference type="EMBL" id="JADGMS010000008">
    <property type="protein sequence ID" value="KAF9677819.1"/>
    <property type="molecule type" value="Genomic_DNA"/>
</dbReference>
<evidence type="ECO:0008006" key="4">
    <source>
        <dbReference type="Google" id="ProtNLM"/>
    </source>
</evidence>